<proteinExistence type="predicted"/>
<dbReference type="PANTHER" id="PTHR35446">
    <property type="entry name" value="SI:CH211-175M2.5"/>
    <property type="match status" value="1"/>
</dbReference>
<dbReference type="KEGG" id="pstg:E8M01_21605"/>
<name>A0A4D7B658_9HYPH</name>
<dbReference type="Proteomes" id="UP000298781">
    <property type="component" value="Chromosome"/>
</dbReference>
<sequence>MQGDDAMARLGHADRNTLSDEFQERFQTIERSNGYIPNSYMILAHRPPILKAFMDLSKAVIRDEGTLDRGFRFLVAYISSSTAGCQFCQAHNIQSAARWGIGEDRLNAIWDYEESDLFDQGEKAAFDLARAASIVPNAATDEIFGRLKQHYSTAQIVEIVAVISLFGWLNRFNDTLHTELDQHTLDWAATFGLSDKTPWDPSHHVAVEPAA</sequence>
<keyword evidence="3" id="KW-1185">Reference proteome</keyword>
<organism evidence="2 3">
    <name type="scientific">Phreatobacter stygius</name>
    <dbReference type="NCBI Taxonomy" id="1940610"/>
    <lineage>
        <taxon>Bacteria</taxon>
        <taxon>Pseudomonadati</taxon>
        <taxon>Pseudomonadota</taxon>
        <taxon>Alphaproteobacteria</taxon>
        <taxon>Hyphomicrobiales</taxon>
        <taxon>Phreatobacteraceae</taxon>
        <taxon>Phreatobacter</taxon>
    </lineage>
</organism>
<dbReference type="InterPro" id="IPR003779">
    <property type="entry name" value="CMD-like"/>
</dbReference>
<dbReference type="SUPFAM" id="SSF69118">
    <property type="entry name" value="AhpD-like"/>
    <property type="match status" value="1"/>
</dbReference>
<reference evidence="2 3" key="1">
    <citation type="submission" date="2019-04" db="EMBL/GenBank/DDBJ databases">
        <title>Phreatobacter aquaticus sp. nov.</title>
        <authorList>
            <person name="Choi A."/>
        </authorList>
    </citation>
    <scope>NUCLEOTIDE SEQUENCE [LARGE SCALE GENOMIC DNA]</scope>
    <source>
        <strain evidence="2 3">KCTC 52518</strain>
    </source>
</reference>
<protein>
    <submittedName>
        <fullName evidence="2">Carboxymuconolactone decarboxylase family protein</fullName>
    </submittedName>
</protein>
<dbReference type="OrthoDB" id="9801997at2"/>
<dbReference type="Pfam" id="PF02627">
    <property type="entry name" value="CMD"/>
    <property type="match status" value="1"/>
</dbReference>
<evidence type="ECO:0000313" key="2">
    <source>
        <dbReference type="EMBL" id="QCI66595.1"/>
    </source>
</evidence>
<dbReference type="Gene3D" id="1.20.1290.10">
    <property type="entry name" value="AhpD-like"/>
    <property type="match status" value="1"/>
</dbReference>
<feature type="domain" description="Carboxymuconolactone decarboxylase-like" evidence="1">
    <location>
        <begin position="47"/>
        <end position="130"/>
    </location>
</feature>
<dbReference type="GO" id="GO:0051920">
    <property type="term" value="F:peroxiredoxin activity"/>
    <property type="evidence" value="ECO:0007669"/>
    <property type="project" value="InterPro"/>
</dbReference>
<evidence type="ECO:0000259" key="1">
    <source>
        <dbReference type="Pfam" id="PF02627"/>
    </source>
</evidence>
<evidence type="ECO:0000313" key="3">
    <source>
        <dbReference type="Proteomes" id="UP000298781"/>
    </source>
</evidence>
<gene>
    <name evidence="2" type="ORF">E8M01_21605</name>
</gene>
<dbReference type="PANTHER" id="PTHR35446:SF2">
    <property type="entry name" value="CARBOXYMUCONOLACTONE DECARBOXYLASE-LIKE DOMAIN-CONTAINING PROTEIN"/>
    <property type="match status" value="1"/>
</dbReference>
<accession>A0A4D7B658</accession>
<dbReference type="InterPro" id="IPR029032">
    <property type="entry name" value="AhpD-like"/>
</dbReference>
<dbReference type="EMBL" id="CP039690">
    <property type="protein sequence ID" value="QCI66595.1"/>
    <property type="molecule type" value="Genomic_DNA"/>
</dbReference>
<dbReference type="AlphaFoldDB" id="A0A4D7B658"/>